<dbReference type="Gene3D" id="2.60.40.1760">
    <property type="entry name" value="glycosyl hydrolase (family 31)"/>
    <property type="match status" value="1"/>
</dbReference>
<dbReference type="GO" id="GO:0030246">
    <property type="term" value="F:carbohydrate binding"/>
    <property type="evidence" value="ECO:0007669"/>
    <property type="project" value="InterPro"/>
</dbReference>
<evidence type="ECO:0000313" key="6">
    <source>
        <dbReference type="Proteomes" id="UP000556200"/>
    </source>
</evidence>
<feature type="domain" description="P-type" evidence="4">
    <location>
        <begin position="1"/>
        <end position="26"/>
    </location>
</feature>
<dbReference type="CDD" id="cd00111">
    <property type="entry name" value="Trefoil"/>
    <property type="match status" value="1"/>
</dbReference>
<comment type="caution">
    <text evidence="2">Lacks conserved residue(s) required for the propagation of feature annotation.</text>
</comment>
<dbReference type="Pfam" id="PF00088">
    <property type="entry name" value="Trefoil"/>
    <property type="match status" value="1"/>
</dbReference>
<comment type="caution">
    <text evidence="5">The sequence shown here is derived from an EMBL/GenBank/DDBJ whole genome shotgun (WGS) entry which is preliminary data.</text>
</comment>
<proteinExistence type="predicted"/>
<dbReference type="GO" id="GO:0003824">
    <property type="term" value="F:catalytic activity"/>
    <property type="evidence" value="ECO:0007669"/>
    <property type="project" value="InterPro"/>
</dbReference>
<dbReference type="InterPro" id="IPR011013">
    <property type="entry name" value="Gal_mutarotase_sf_dom"/>
</dbReference>
<dbReference type="InterPro" id="IPR044913">
    <property type="entry name" value="P_trefoil_dom_sf"/>
</dbReference>
<evidence type="ECO:0000256" key="2">
    <source>
        <dbReference type="PROSITE-ProRule" id="PRU00779"/>
    </source>
</evidence>
<dbReference type="PROSITE" id="PS51448">
    <property type="entry name" value="P_TREFOIL_2"/>
    <property type="match status" value="1"/>
</dbReference>
<dbReference type="AlphaFoldDB" id="A0A7K4RGH6"/>
<evidence type="ECO:0000313" key="5">
    <source>
        <dbReference type="EMBL" id="NWQ72476.1"/>
    </source>
</evidence>
<dbReference type="SUPFAM" id="SSF74650">
    <property type="entry name" value="Galactose mutarotase-like"/>
    <property type="match status" value="1"/>
</dbReference>
<dbReference type="InterPro" id="IPR000519">
    <property type="entry name" value="P_trefoil_dom"/>
</dbReference>
<feature type="non-terminal residue" evidence="5">
    <location>
        <position position="1"/>
    </location>
</feature>
<keyword evidence="6" id="KW-1185">Reference proteome</keyword>
<keyword evidence="1" id="KW-1015">Disulfide bond</keyword>
<sequence length="109" mass="12343">QRLCRSRGCCWSPHGHAGPPWCFFSTRHGYRVSRVRNTPDGLEVSLSRLPAPSLFGNDVGSVRLRVQFQTHNRLRLQFSDPKSRRFEVPHEHVGPFAGSASEPGYDVEI</sequence>
<evidence type="ECO:0000259" key="4">
    <source>
        <dbReference type="PROSITE" id="PS51448"/>
    </source>
</evidence>
<gene>
    <name evidence="5" type="primary">Si</name>
    <name evidence="5" type="ORF">NEOCIN_R13298</name>
</gene>
<dbReference type="Proteomes" id="UP000556200">
    <property type="component" value="Unassembled WGS sequence"/>
</dbReference>
<organism evidence="5 6">
    <name type="scientific">Neopipo cinnamomea</name>
    <dbReference type="NCBI Taxonomy" id="456388"/>
    <lineage>
        <taxon>Eukaryota</taxon>
        <taxon>Metazoa</taxon>
        <taxon>Chordata</taxon>
        <taxon>Craniata</taxon>
        <taxon>Vertebrata</taxon>
        <taxon>Euteleostomi</taxon>
        <taxon>Archelosauria</taxon>
        <taxon>Archosauria</taxon>
        <taxon>Dinosauria</taxon>
        <taxon>Saurischia</taxon>
        <taxon>Theropoda</taxon>
        <taxon>Coelurosauria</taxon>
        <taxon>Aves</taxon>
        <taxon>Neognathae</taxon>
        <taxon>Neoaves</taxon>
        <taxon>Telluraves</taxon>
        <taxon>Australaves</taxon>
        <taxon>Passeriformes</taxon>
        <taxon>Tyrannidae</taxon>
        <taxon>Neopipo</taxon>
    </lineage>
</organism>
<dbReference type="GO" id="GO:0005975">
    <property type="term" value="P:carbohydrate metabolic process"/>
    <property type="evidence" value="ECO:0007669"/>
    <property type="project" value="InterPro"/>
</dbReference>
<protein>
    <submittedName>
        <fullName evidence="5">SUIS protein</fullName>
    </submittedName>
</protein>
<feature type="non-terminal residue" evidence="5">
    <location>
        <position position="109"/>
    </location>
</feature>
<name>A0A7K4RGH6_9TYRA</name>
<feature type="region of interest" description="Disordered" evidence="3">
    <location>
        <begin position="90"/>
        <end position="109"/>
    </location>
</feature>
<evidence type="ECO:0000256" key="1">
    <source>
        <dbReference type="ARBA" id="ARBA00023157"/>
    </source>
</evidence>
<evidence type="ECO:0000256" key="3">
    <source>
        <dbReference type="SAM" id="MobiDB-lite"/>
    </source>
</evidence>
<dbReference type="Gene3D" id="4.10.110.10">
    <property type="entry name" value="Spasmolytic Protein, domain 1"/>
    <property type="match status" value="1"/>
</dbReference>
<accession>A0A7K4RGH6</accession>
<reference evidence="5 6" key="1">
    <citation type="submission" date="2019-09" db="EMBL/GenBank/DDBJ databases">
        <title>Bird 10,000 Genomes (B10K) Project - Family phase.</title>
        <authorList>
            <person name="Zhang G."/>
        </authorList>
    </citation>
    <scope>NUCLEOTIDE SEQUENCE [LARGE SCALE GENOMIC DNA]</scope>
    <source>
        <strain evidence="5">B10K-DU-004-15</strain>
        <tissue evidence="5">Mixed tissue sample</tissue>
    </source>
</reference>
<dbReference type="EMBL" id="VYZA01005527">
    <property type="protein sequence ID" value="NWQ72476.1"/>
    <property type="molecule type" value="Genomic_DNA"/>
</dbReference>